<accession>A0A699SUX3</accession>
<comment type="caution">
    <text evidence="1">The sequence shown here is derived from an EMBL/GenBank/DDBJ whole genome shotgun (WGS) entry which is preliminary data.</text>
</comment>
<dbReference type="AlphaFoldDB" id="A0A699SUX3"/>
<sequence>GAGQYVAMGSAGFGRIGGGHEALATDTAARCLGGRAAERVGAALGLGADWAAGHQQRQELTGLAGHRLAVGPLEVNSDGIRSFLGKGNDGQRQ</sequence>
<protein>
    <submittedName>
        <fullName evidence="1">Uncharacterized protein</fullName>
    </submittedName>
</protein>
<feature type="non-terminal residue" evidence="1">
    <location>
        <position position="1"/>
    </location>
</feature>
<organism evidence="1">
    <name type="scientific">Tanacetum cinerariifolium</name>
    <name type="common">Dalmatian daisy</name>
    <name type="synonym">Chrysanthemum cinerariifolium</name>
    <dbReference type="NCBI Taxonomy" id="118510"/>
    <lineage>
        <taxon>Eukaryota</taxon>
        <taxon>Viridiplantae</taxon>
        <taxon>Streptophyta</taxon>
        <taxon>Embryophyta</taxon>
        <taxon>Tracheophyta</taxon>
        <taxon>Spermatophyta</taxon>
        <taxon>Magnoliopsida</taxon>
        <taxon>eudicotyledons</taxon>
        <taxon>Gunneridae</taxon>
        <taxon>Pentapetalae</taxon>
        <taxon>asterids</taxon>
        <taxon>campanulids</taxon>
        <taxon>Asterales</taxon>
        <taxon>Asteraceae</taxon>
        <taxon>Asteroideae</taxon>
        <taxon>Anthemideae</taxon>
        <taxon>Anthemidinae</taxon>
        <taxon>Tanacetum</taxon>
    </lineage>
</organism>
<dbReference type="EMBL" id="BKCJ011193197">
    <property type="protein sequence ID" value="GFD01717.1"/>
    <property type="molecule type" value="Genomic_DNA"/>
</dbReference>
<name>A0A699SUX3_TANCI</name>
<feature type="non-terminal residue" evidence="1">
    <location>
        <position position="93"/>
    </location>
</feature>
<reference evidence="1" key="1">
    <citation type="journal article" date="2019" name="Sci. Rep.">
        <title>Draft genome of Tanacetum cinerariifolium, the natural source of mosquito coil.</title>
        <authorList>
            <person name="Yamashiro T."/>
            <person name="Shiraishi A."/>
            <person name="Satake H."/>
            <person name="Nakayama K."/>
        </authorList>
    </citation>
    <scope>NUCLEOTIDE SEQUENCE</scope>
</reference>
<evidence type="ECO:0000313" key="1">
    <source>
        <dbReference type="EMBL" id="GFD01717.1"/>
    </source>
</evidence>
<proteinExistence type="predicted"/>
<gene>
    <name evidence="1" type="ORF">Tci_873686</name>
</gene>